<feature type="region of interest" description="Disordered" evidence="1">
    <location>
        <begin position="1"/>
        <end position="24"/>
    </location>
</feature>
<feature type="transmembrane region" description="Helical" evidence="2">
    <location>
        <begin position="35"/>
        <end position="62"/>
    </location>
</feature>
<dbReference type="InterPro" id="IPR009935">
    <property type="entry name" value="DUF1467"/>
</dbReference>
<organism evidence="3 4">
    <name type="scientific">Microvirga aerilata</name>
    <dbReference type="NCBI Taxonomy" id="670292"/>
    <lineage>
        <taxon>Bacteria</taxon>
        <taxon>Pseudomonadati</taxon>
        <taxon>Pseudomonadota</taxon>
        <taxon>Alphaproteobacteria</taxon>
        <taxon>Hyphomicrobiales</taxon>
        <taxon>Methylobacteriaceae</taxon>
        <taxon>Microvirga</taxon>
    </lineage>
</organism>
<proteinExistence type="predicted"/>
<evidence type="ECO:0000256" key="2">
    <source>
        <dbReference type="SAM" id="Phobius"/>
    </source>
</evidence>
<dbReference type="Proteomes" id="UP000605848">
    <property type="component" value="Unassembled WGS sequence"/>
</dbReference>
<dbReference type="AlphaFoldDB" id="A0A936Z5W0"/>
<gene>
    <name evidence="3" type="ORF">JKG68_00135</name>
</gene>
<feature type="compositionally biased region" description="Polar residues" evidence="1">
    <location>
        <begin position="9"/>
        <end position="21"/>
    </location>
</feature>
<dbReference type="EMBL" id="JAEQMY010000001">
    <property type="protein sequence ID" value="MBL0402371.1"/>
    <property type="molecule type" value="Genomic_DNA"/>
</dbReference>
<evidence type="ECO:0000313" key="3">
    <source>
        <dbReference type="EMBL" id="MBL0402371.1"/>
    </source>
</evidence>
<keyword evidence="2" id="KW-1133">Transmembrane helix</keyword>
<accession>A0A936Z5W0</accession>
<keyword evidence="4" id="KW-1185">Reference proteome</keyword>
<keyword evidence="2" id="KW-0472">Membrane</keyword>
<reference evidence="3" key="1">
    <citation type="submission" date="2021-01" db="EMBL/GenBank/DDBJ databases">
        <title>Microvirga sp.</title>
        <authorList>
            <person name="Kim M.K."/>
        </authorList>
    </citation>
    <scope>NUCLEOTIDE SEQUENCE</scope>
    <source>
        <strain evidence="3">5420S-16</strain>
    </source>
</reference>
<sequence length="138" mass="14180">MGSPCFSFTRRTSTAPSSNSSKPEDKLLTSLVKHLAGSLLSTIAAVVIVSAAAVAVAANAFALSVAGGLALYFVIWWILLFAVLPFGVRSQAEDGEVIKGSEPGAPTLPALREKAIWTTLVASVVLVVVAAVFPLAGL</sequence>
<protein>
    <submittedName>
        <fullName evidence="3">DUF1467 family protein</fullName>
    </submittedName>
</protein>
<evidence type="ECO:0000313" key="4">
    <source>
        <dbReference type="Proteomes" id="UP000605848"/>
    </source>
</evidence>
<evidence type="ECO:0000256" key="1">
    <source>
        <dbReference type="SAM" id="MobiDB-lite"/>
    </source>
</evidence>
<feature type="transmembrane region" description="Helical" evidence="2">
    <location>
        <begin position="69"/>
        <end position="88"/>
    </location>
</feature>
<name>A0A936Z5W0_9HYPH</name>
<dbReference type="Pfam" id="PF07330">
    <property type="entry name" value="DUF1467"/>
    <property type="match status" value="1"/>
</dbReference>
<comment type="caution">
    <text evidence="3">The sequence shown here is derived from an EMBL/GenBank/DDBJ whole genome shotgun (WGS) entry which is preliminary data.</text>
</comment>
<feature type="transmembrane region" description="Helical" evidence="2">
    <location>
        <begin position="115"/>
        <end position="136"/>
    </location>
</feature>
<keyword evidence="2" id="KW-0812">Transmembrane</keyword>